<evidence type="ECO:0000313" key="1">
    <source>
        <dbReference type="EMBL" id="KAJ9093363.1"/>
    </source>
</evidence>
<dbReference type="EMBL" id="JASBWR010000124">
    <property type="protein sequence ID" value="KAJ9093363.1"/>
    <property type="molecule type" value="Genomic_DNA"/>
</dbReference>
<protein>
    <submittedName>
        <fullName evidence="1">Uncharacterized protein</fullName>
    </submittedName>
</protein>
<gene>
    <name evidence="1" type="ORF">QFC19_008381</name>
</gene>
<evidence type="ECO:0000313" key="2">
    <source>
        <dbReference type="Proteomes" id="UP001241377"/>
    </source>
</evidence>
<comment type="caution">
    <text evidence="1">The sequence shown here is derived from an EMBL/GenBank/DDBJ whole genome shotgun (WGS) entry which is preliminary data.</text>
</comment>
<sequence length="874" mass="99564">MSRPAFLDQEAPKGYVAGIGRGATGFTTSADTGAVRIEDDIEDDGPKIDDDSGLLARRGKGDAAEEEADKIYEDIERRLLEKKRKKNEQLVERPPSDDPVSQFVDLKRDLSQVTRDQWAALPEVGDLTRRNKRMRLLEKQQQRFYAVPDSVLTGLGSSQTTNFASISQGKDKILSQRLDELLPQAQGTTDIVEEQNSDMDSQIADANRTRLVLNSLRRTAPNKASSWIASIRVEEQAKNFSAAKRLAVQACQKVPQSEEVWLESIRIHQKSLQSSYECKSIANSGLKFNPKSVSLWLKLYDLESNSDTFTKRKVLMRAIENLPRVPELWKKLVQEEENGEEKRKLVLKAVELCPLDWDLRRILVSLSDYKESKNILNDARKVMGGNPQLWVTAVELEEKHNPEVLETKLVSMMKKGMSEVLKVEESDHANVDWIKYAMAAEDENYLKTCHALTTAAFHTQSEELLDLPGWIQKAQDSSKSHKNTAKFIYQAIVEKFPNDIDIWLLLFESLKGEMPTLVQHYKHAIELNPGEELFRLMYAKDLWKLAGDVGGARSVLLSANKVLPQSEEIWLAMAKLEIMNQQCKDAGVIFERALKEKAKDSPRIWYKYIHYQRYMYYKKELSSDKLIEIVEEALNNFPQNSKLHLQKSQIFSLDVNDHQKARLALSQAVKICPQSVPLWISLSQLEEMQFKNLLKARSTLDLALLKNPDSDLLWVHKVQLERRAGDTVAASQMCSRALQKFPNSPLLWVEQLSLITKLSQKKNSFLDALQKTKNSSEVLVAIGRSFYMEGKYSKAEQWFQRSVDAESENGDAWSWLYKVLGSLGKSDRRLEISKKVDSLYDSISKGFIWIKCKKDPKNLTCSGTEILEATAKVI</sequence>
<organism evidence="1 2">
    <name type="scientific">Naganishia cerealis</name>
    <dbReference type="NCBI Taxonomy" id="610337"/>
    <lineage>
        <taxon>Eukaryota</taxon>
        <taxon>Fungi</taxon>
        <taxon>Dikarya</taxon>
        <taxon>Basidiomycota</taxon>
        <taxon>Agaricomycotina</taxon>
        <taxon>Tremellomycetes</taxon>
        <taxon>Filobasidiales</taxon>
        <taxon>Filobasidiaceae</taxon>
        <taxon>Naganishia</taxon>
    </lineage>
</organism>
<name>A0ACC2V2R0_9TREE</name>
<keyword evidence="2" id="KW-1185">Reference proteome</keyword>
<proteinExistence type="predicted"/>
<reference evidence="1" key="1">
    <citation type="submission" date="2023-04" db="EMBL/GenBank/DDBJ databases">
        <title>Draft Genome sequencing of Naganishia species isolated from polar environments using Oxford Nanopore Technology.</title>
        <authorList>
            <person name="Leo P."/>
            <person name="Venkateswaran K."/>
        </authorList>
    </citation>
    <scope>NUCLEOTIDE SEQUENCE</scope>
    <source>
        <strain evidence="1">MNA-CCFEE 5261</strain>
    </source>
</reference>
<dbReference type="Proteomes" id="UP001241377">
    <property type="component" value="Unassembled WGS sequence"/>
</dbReference>
<accession>A0ACC2V2R0</accession>